<evidence type="ECO:0000313" key="7">
    <source>
        <dbReference type="EMBL" id="GMG30303.1"/>
    </source>
</evidence>
<accession>A0AAN4YLT3</accession>
<dbReference type="InterPro" id="IPR025799">
    <property type="entry name" value="Arg_MeTrfase"/>
</dbReference>
<dbReference type="Gene3D" id="3.40.50.150">
    <property type="entry name" value="Vaccinia Virus protein VP39"/>
    <property type="match status" value="1"/>
</dbReference>
<comment type="caution">
    <text evidence="7">The sequence shown here is derived from an EMBL/GenBank/DDBJ whole genome shotgun (WGS) entry which is preliminary data.</text>
</comment>
<dbReference type="CDD" id="cd02440">
    <property type="entry name" value="AdoMet_MTases"/>
    <property type="match status" value="1"/>
</dbReference>
<proteinExistence type="predicted"/>
<dbReference type="Proteomes" id="UP001165205">
    <property type="component" value="Unassembled WGS sequence"/>
</dbReference>
<dbReference type="Pfam" id="PF01575">
    <property type="entry name" value="MaoC_dehydratas"/>
    <property type="match status" value="1"/>
</dbReference>
<name>A0AAN4YLT3_ASPOZ</name>
<keyword evidence="2 4" id="KW-0808">Transferase</keyword>
<dbReference type="SUPFAM" id="SSF53335">
    <property type="entry name" value="S-adenosyl-L-methionine-dependent methyltransferases"/>
    <property type="match status" value="1"/>
</dbReference>
<dbReference type="PROSITE" id="PS51678">
    <property type="entry name" value="SAM_MT_PRMT"/>
    <property type="match status" value="1"/>
</dbReference>
<dbReference type="FunFam" id="2.70.160.11:FF:000001">
    <property type="entry name" value="Blast:Protein arginine N-methyltransferase 1"/>
    <property type="match status" value="1"/>
</dbReference>
<evidence type="ECO:0000256" key="2">
    <source>
        <dbReference type="ARBA" id="ARBA00022679"/>
    </source>
</evidence>
<evidence type="ECO:0000256" key="3">
    <source>
        <dbReference type="ARBA" id="ARBA00022691"/>
    </source>
</evidence>
<evidence type="ECO:0000256" key="1">
    <source>
        <dbReference type="ARBA" id="ARBA00022603"/>
    </source>
</evidence>
<sequence length="460" mass="51224">MNGSEQTQSADSAGTMTSSADRMVGMDHAEVRYFTRFAAKAGAKHVIGVDMSSIIEKAKQIVACNGLSDKITLLQGKMEEVVLPYPKVDIIISEWMGYFLLYESMLDTVLYARDRYLVPGGKIFPDKATMYLAAIEDGEYKDDKIGFWDNVYGFDYSPMKEIALTEPLVDTVEMKALVTDPCPIITLDLYTVTPADLAFKVPFSLTAKRSDFIHAVIAWFDIEFGACHKPITFSTGPHAKYTHWKQTVFYLRDVLTVEEEEVVSGVLENKPNDKNKRDLDITISYKFETTDNLRYSEDGQRKITILKPLPPTSAGKKFQLRNTVIGVYDKGKAGSVVETEQSIVDENGEVYTKTVSSGFMPGQKMGFGGVIIHGLFSWNTAAHGILRELGGSDPKNLREFQARFASPVLPGDKLTTEIWRTGNIEDGFEEVRFVTTNNRGKVVLSNGRCLLKVTGSKSKL</sequence>
<dbReference type="EMBL" id="BSYA01000069">
    <property type="protein sequence ID" value="GMG30303.1"/>
    <property type="molecule type" value="Genomic_DNA"/>
</dbReference>
<feature type="domain" description="Protein arginine N-methyltransferase" evidence="6">
    <location>
        <begin position="126"/>
        <end position="288"/>
    </location>
</feature>
<reference evidence="7" key="1">
    <citation type="submission" date="2023-04" db="EMBL/GenBank/DDBJ databases">
        <title>Aspergillus oryzae NBRC 4228.</title>
        <authorList>
            <person name="Ichikawa N."/>
            <person name="Sato H."/>
            <person name="Tonouchi N."/>
        </authorList>
    </citation>
    <scope>NUCLEOTIDE SEQUENCE</scope>
    <source>
        <strain evidence="7">NBRC 4228</strain>
    </source>
</reference>
<dbReference type="GO" id="GO:0042054">
    <property type="term" value="F:histone methyltransferase activity"/>
    <property type="evidence" value="ECO:0007669"/>
    <property type="project" value="TreeGrafter"/>
</dbReference>
<evidence type="ECO:0000259" key="6">
    <source>
        <dbReference type="Pfam" id="PF22528"/>
    </source>
</evidence>
<dbReference type="InterPro" id="IPR029063">
    <property type="entry name" value="SAM-dependent_MTases_sf"/>
</dbReference>
<organism evidence="7 8">
    <name type="scientific">Aspergillus oryzae</name>
    <name type="common">Yellow koji mold</name>
    <dbReference type="NCBI Taxonomy" id="5062"/>
    <lineage>
        <taxon>Eukaryota</taxon>
        <taxon>Fungi</taxon>
        <taxon>Dikarya</taxon>
        <taxon>Ascomycota</taxon>
        <taxon>Pezizomycotina</taxon>
        <taxon>Eurotiomycetes</taxon>
        <taxon>Eurotiomycetidae</taxon>
        <taxon>Eurotiales</taxon>
        <taxon>Aspergillaceae</taxon>
        <taxon>Aspergillus</taxon>
        <taxon>Aspergillus subgen. Circumdati</taxon>
    </lineage>
</organism>
<evidence type="ECO:0000259" key="5">
    <source>
        <dbReference type="Pfam" id="PF01575"/>
    </source>
</evidence>
<feature type="domain" description="MaoC-like" evidence="5">
    <location>
        <begin position="363"/>
        <end position="437"/>
    </location>
</feature>
<dbReference type="PANTHER" id="PTHR11006:SF53">
    <property type="entry name" value="PROTEIN ARGININE N-METHYLTRANSFERASE 3"/>
    <property type="match status" value="1"/>
</dbReference>
<dbReference type="InterPro" id="IPR055135">
    <property type="entry name" value="PRMT_dom"/>
</dbReference>
<dbReference type="PANTHER" id="PTHR11006">
    <property type="entry name" value="PROTEIN ARGININE N-METHYLTRANSFERASE"/>
    <property type="match status" value="1"/>
</dbReference>
<dbReference type="GO" id="GO:0032259">
    <property type="term" value="P:methylation"/>
    <property type="evidence" value="ECO:0007669"/>
    <property type="project" value="UniProtKB-KW"/>
</dbReference>
<dbReference type="GO" id="GO:0005634">
    <property type="term" value="C:nucleus"/>
    <property type="evidence" value="ECO:0007669"/>
    <property type="project" value="TreeGrafter"/>
</dbReference>
<dbReference type="InterPro" id="IPR029069">
    <property type="entry name" value="HotDog_dom_sf"/>
</dbReference>
<gene>
    <name evidence="7" type="ORF">Aory04_000639700</name>
</gene>
<dbReference type="SUPFAM" id="SSF54637">
    <property type="entry name" value="Thioesterase/thiol ester dehydrase-isomerase"/>
    <property type="match status" value="2"/>
</dbReference>
<dbReference type="AlphaFoldDB" id="A0AAN4YLT3"/>
<dbReference type="Gene3D" id="3.10.129.10">
    <property type="entry name" value="Hotdog Thioesterase"/>
    <property type="match status" value="2"/>
</dbReference>
<dbReference type="GO" id="GO:0016274">
    <property type="term" value="F:protein-arginine N-methyltransferase activity"/>
    <property type="evidence" value="ECO:0007669"/>
    <property type="project" value="InterPro"/>
</dbReference>
<dbReference type="Pfam" id="PF22528">
    <property type="entry name" value="PRMT_C"/>
    <property type="match status" value="1"/>
</dbReference>
<keyword evidence="3 4" id="KW-0949">S-adenosyl-L-methionine</keyword>
<dbReference type="Gene3D" id="2.70.160.11">
    <property type="entry name" value="Hnrnp arginine n-methyltransferase1"/>
    <property type="match status" value="1"/>
</dbReference>
<evidence type="ECO:0000313" key="8">
    <source>
        <dbReference type="Proteomes" id="UP001165205"/>
    </source>
</evidence>
<protein>
    <submittedName>
        <fullName evidence="7">Unnamed protein product</fullName>
    </submittedName>
</protein>
<dbReference type="InterPro" id="IPR002539">
    <property type="entry name" value="MaoC-like_dom"/>
</dbReference>
<keyword evidence="1 4" id="KW-0489">Methyltransferase</keyword>
<evidence type="ECO:0000256" key="4">
    <source>
        <dbReference type="PROSITE-ProRule" id="PRU01015"/>
    </source>
</evidence>